<keyword evidence="5" id="KW-0091">Biomineralization</keyword>
<evidence type="ECO:0000313" key="11">
    <source>
        <dbReference type="Proteomes" id="UP000694871"/>
    </source>
</evidence>
<dbReference type="SMART" id="SM00069">
    <property type="entry name" value="GLA"/>
    <property type="match status" value="1"/>
</dbReference>
<dbReference type="InterPro" id="IPR058704">
    <property type="entry name" value="BGLAP-like_C"/>
</dbReference>
<evidence type="ECO:0000256" key="8">
    <source>
        <dbReference type="ARBA" id="ARBA00023157"/>
    </source>
</evidence>
<keyword evidence="9" id="KW-0732">Signal</keyword>
<comment type="function">
    <text evidence="9">Binds strongly to apatite and calcium.</text>
</comment>
<dbReference type="GeneID" id="107118057"/>
<name>A0ABM1KPZ2_GEKJA</name>
<sequence>MRTLTLVCLLAAVTLCLCHGDDWAHSNDSPSSEAFISRRDSAAIVKRQPGSPQGAAAVAVPDVASPLESHREICELSVACDELADQIGFEEAYRRFYGPV</sequence>
<dbReference type="SUPFAM" id="SSF57630">
    <property type="entry name" value="GLA-domain"/>
    <property type="match status" value="1"/>
</dbReference>
<evidence type="ECO:0000313" key="12">
    <source>
        <dbReference type="RefSeq" id="XP_015275779.1"/>
    </source>
</evidence>
<dbReference type="PROSITE" id="PS00011">
    <property type="entry name" value="GLA_1"/>
    <property type="match status" value="1"/>
</dbReference>
<keyword evidence="4 9" id="KW-0964">Secreted</keyword>
<evidence type="ECO:0000256" key="4">
    <source>
        <dbReference type="ARBA" id="ARBA00022525"/>
    </source>
</evidence>
<comment type="subcellular location">
    <subcellularLocation>
        <location evidence="1 9">Secreted</location>
    </subcellularLocation>
</comment>
<dbReference type="PRINTS" id="PR00002">
    <property type="entry name" value="GLABONE"/>
</dbReference>
<dbReference type="PANTHER" id="PTHR14235">
    <property type="entry name" value="OSTEOCALCIN"/>
    <property type="match status" value="1"/>
</dbReference>
<dbReference type="InterPro" id="IPR039176">
    <property type="entry name" value="Osteocalcin"/>
</dbReference>
<gene>
    <name evidence="12" type="primary">BGLAP</name>
</gene>
<comment type="similarity">
    <text evidence="2 9">Belongs to the osteocalcin/matrix Gla protein family.</text>
</comment>
<dbReference type="RefSeq" id="XP_015275779.1">
    <property type="nucleotide sequence ID" value="XM_015420293.1"/>
</dbReference>
<evidence type="ECO:0000256" key="9">
    <source>
        <dbReference type="RuleBase" id="RU361261"/>
    </source>
</evidence>
<feature type="chain" id="PRO_5044949222" description="Osteocalcin" evidence="9">
    <location>
        <begin position="21"/>
        <end position="100"/>
    </location>
</feature>
<evidence type="ECO:0000256" key="6">
    <source>
        <dbReference type="ARBA" id="ARBA00022723"/>
    </source>
</evidence>
<protein>
    <recommendedName>
        <fullName evidence="9">Osteocalcin</fullName>
    </recommendedName>
</protein>
<evidence type="ECO:0000256" key="3">
    <source>
        <dbReference type="ARBA" id="ARBA00022479"/>
    </source>
</evidence>
<organism evidence="11 12">
    <name type="scientific">Gekko japonicus</name>
    <name type="common">Schlegel's Japanese gecko</name>
    <dbReference type="NCBI Taxonomy" id="146911"/>
    <lineage>
        <taxon>Eukaryota</taxon>
        <taxon>Metazoa</taxon>
        <taxon>Chordata</taxon>
        <taxon>Craniata</taxon>
        <taxon>Vertebrata</taxon>
        <taxon>Euteleostomi</taxon>
        <taxon>Lepidosauria</taxon>
        <taxon>Squamata</taxon>
        <taxon>Bifurcata</taxon>
        <taxon>Gekkota</taxon>
        <taxon>Gekkonidae</taxon>
        <taxon>Gekkoninae</taxon>
        <taxon>Gekko</taxon>
    </lineage>
</organism>
<dbReference type="Pfam" id="PF25890">
    <property type="entry name" value="BGLAP_C"/>
    <property type="match status" value="1"/>
</dbReference>
<dbReference type="PROSITE" id="PS50998">
    <property type="entry name" value="GLA_2"/>
    <property type="match status" value="1"/>
</dbReference>
<keyword evidence="3 9" id="KW-0301">Gamma-carboxyglutamic acid</keyword>
<feature type="domain" description="Gla" evidence="10">
    <location>
        <begin position="66"/>
        <end position="98"/>
    </location>
</feature>
<dbReference type="InterPro" id="IPR035972">
    <property type="entry name" value="GLA-like_dom_SF"/>
</dbReference>
<dbReference type="InterPro" id="IPR002384">
    <property type="entry name" value="Osteocalcin/MGP"/>
</dbReference>
<dbReference type="InterPro" id="IPR000294">
    <property type="entry name" value="GLA_domain"/>
</dbReference>
<keyword evidence="8" id="KW-1015">Disulfide bond</keyword>
<proteinExistence type="inferred from homology"/>
<feature type="signal peptide" evidence="9">
    <location>
        <begin position="1"/>
        <end position="20"/>
    </location>
</feature>
<keyword evidence="11" id="KW-1185">Reference proteome</keyword>
<keyword evidence="6 9" id="KW-0479">Metal-binding</keyword>
<dbReference type="Proteomes" id="UP000694871">
    <property type="component" value="Unplaced"/>
</dbReference>
<reference evidence="12" key="1">
    <citation type="submission" date="2025-08" db="UniProtKB">
        <authorList>
            <consortium name="RefSeq"/>
        </authorList>
    </citation>
    <scope>IDENTIFICATION</scope>
</reference>
<evidence type="ECO:0000259" key="10">
    <source>
        <dbReference type="PROSITE" id="PS50998"/>
    </source>
</evidence>
<dbReference type="PANTHER" id="PTHR14235:SF0">
    <property type="entry name" value="OSTEOCALCIN"/>
    <property type="match status" value="1"/>
</dbReference>
<evidence type="ECO:0000256" key="2">
    <source>
        <dbReference type="ARBA" id="ARBA00008850"/>
    </source>
</evidence>
<evidence type="ECO:0000256" key="1">
    <source>
        <dbReference type="ARBA" id="ARBA00004613"/>
    </source>
</evidence>
<evidence type="ECO:0000256" key="7">
    <source>
        <dbReference type="ARBA" id="ARBA00022837"/>
    </source>
</evidence>
<evidence type="ECO:0000256" key="5">
    <source>
        <dbReference type="ARBA" id="ARBA00022591"/>
    </source>
</evidence>
<comment type="PTM">
    <text evidence="9">Gamma-carboxyglutamate residues are formed by vitamin K dependent carboxylation. These residues are essential for the binding of calcium.</text>
</comment>
<keyword evidence="7 9" id="KW-0106">Calcium</keyword>
<accession>A0ABM1KPZ2</accession>